<feature type="non-terminal residue" evidence="1">
    <location>
        <position position="1"/>
    </location>
</feature>
<accession>A0AAD8A946</accession>
<keyword evidence="2" id="KW-1185">Reference proteome</keyword>
<proteinExistence type="predicted"/>
<evidence type="ECO:0000313" key="1">
    <source>
        <dbReference type="EMBL" id="KAJ9594759.1"/>
    </source>
</evidence>
<dbReference type="EMBL" id="JASPKZ010002722">
    <property type="protein sequence ID" value="KAJ9594759.1"/>
    <property type="molecule type" value="Genomic_DNA"/>
</dbReference>
<reference evidence="1" key="1">
    <citation type="journal article" date="2023" name="IScience">
        <title>Live-bearing cockroach genome reveals convergent evolutionary mechanisms linked to viviparity in insects and beyond.</title>
        <authorList>
            <person name="Fouks B."/>
            <person name="Harrison M.C."/>
            <person name="Mikhailova A.A."/>
            <person name="Marchal E."/>
            <person name="English S."/>
            <person name="Carruthers M."/>
            <person name="Jennings E.C."/>
            <person name="Chiamaka E.L."/>
            <person name="Frigard R.A."/>
            <person name="Pippel M."/>
            <person name="Attardo G.M."/>
            <person name="Benoit J.B."/>
            <person name="Bornberg-Bauer E."/>
            <person name="Tobe S.S."/>
        </authorList>
    </citation>
    <scope>NUCLEOTIDE SEQUENCE</scope>
    <source>
        <strain evidence="1">Stay&amp;Tobe</strain>
    </source>
</reference>
<name>A0AAD8A946_DIPPU</name>
<organism evidence="1 2">
    <name type="scientific">Diploptera punctata</name>
    <name type="common">Pacific beetle cockroach</name>
    <dbReference type="NCBI Taxonomy" id="6984"/>
    <lineage>
        <taxon>Eukaryota</taxon>
        <taxon>Metazoa</taxon>
        <taxon>Ecdysozoa</taxon>
        <taxon>Arthropoda</taxon>
        <taxon>Hexapoda</taxon>
        <taxon>Insecta</taxon>
        <taxon>Pterygota</taxon>
        <taxon>Neoptera</taxon>
        <taxon>Polyneoptera</taxon>
        <taxon>Dictyoptera</taxon>
        <taxon>Blattodea</taxon>
        <taxon>Blaberoidea</taxon>
        <taxon>Blaberidae</taxon>
        <taxon>Diplopterinae</taxon>
        <taxon>Diploptera</taxon>
    </lineage>
</organism>
<dbReference type="Proteomes" id="UP001233999">
    <property type="component" value="Unassembled WGS sequence"/>
</dbReference>
<sequence>VCEIEYILESETSTDWQYQGPFTFLKLAFKSQHIESLSIFSLLGNQHVHHLETYATVHTIIPIHATHVP</sequence>
<evidence type="ECO:0000313" key="2">
    <source>
        <dbReference type="Proteomes" id="UP001233999"/>
    </source>
</evidence>
<feature type="non-terminal residue" evidence="1">
    <location>
        <position position="69"/>
    </location>
</feature>
<dbReference type="AlphaFoldDB" id="A0AAD8A946"/>
<reference evidence="1" key="2">
    <citation type="submission" date="2023-05" db="EMBL/GenBank/DDBJ databases">
        <authorList>
            <person name="Fouks B."/>
        </authorList>
    </citation>
    <scope>NUCLEOTIDE SEQUENCE</scope>
    <source>
        <strain evidence="1">Stay&amp;Tobe</strain>
        <tissue evidence="1">Testes</tissue>
    </source>
</reference>
<protein>
    <submittedName>
        <fullName evidence="1">Uncharacterized protein</fullName>
    </submittedName>
</protein>
<gene>
    <name evidence="1" type="ORF">L9F63_013969</name>
</gene>
<comment type="caution">
    <text evidence="1">The sequence shown here is derived from an EMBL/GenBank/DDBJ whole genome shotgun (WGS) entry which is preliminary data.</text>
</comment>